<keyword evidence="1" id="KW-0812">Transmembrane</keyword>
<organism evidence="2 3">
    <name type="scientific">Nocardioides psychrotolerans</name>
    <dbReference type="NCBI Taxonomy" id="1005945"/>
    <lineage>
        <taxon>Bacteria</taxon>
        <taxon>Bacillati</taxon>
        <taxon>Actinomycetota</taxon>
        <taxon>Actinomycetes</taxon>
        <taxon>Propionibacteriales</taxon>
        <taxon>Nocardioidaceae</taxon>
        <taxon>Nocardioides</taxon>
    </lineage>
</organism>
<name>A0A1I3EQ85_9ACTN</name>
<dbReference type="Pfam" id="PF12730">
    <property type="entry name" value="ABC2_membrane_4"/>
    <property type="match status" value="1"/>
</dbReference>
<protein>
    <submittedName>
        <fullName evidence="2">ABC-2 type transport system permease protein</fullName>
    </submittedName>
</protein>
<feature type="transmembrane region" description="Helical" evidence="1">
    <location>
        <begin position="137"/>
        <end position="167"/>
    </location>
</feature>
<sequence length="299" mass="31824">MTQPITQPMTTGQSAPVRTVGPDHVARRLPGPLTALRWEVRKLRAQYRARAVLLVAVLAPVAIVVVIHGQSRPPKDTLFGRFAIDNGFALSLLVLGFASQWVLPLLTAIVAGDVFASEDQHGTWKTVLTRSTSRSRLFWAKTITAGAFATLVLVLLAVSTIASSWMIVGHQPLIGLSGQTIPAGTALQLVAASWAMMLPPMLAFTCLAILLSVWSRNPAVGIAAPVVLAMVMQLVGALGGVEAIRPFLVTTSFEAWHGLLTEPRFSGPLIEGLLVSGGWCVASLATAFVLLRRRDITGG</sequence>
<evidence type="ECO:0000313" key="2">
    <source>
        <dbReference type="EMBL" id="SFI01134.1"/>
    </source>
</evidence>
<feature type="transmembrane region" description="Helical" evidence="1">
    <location>
        <begin position="51"/>
        <end position="68"/>
    </location>
</feature>
<accession>A0A1I3EQ85</accession>
<dbReference type="STRING" id="1005945.SAMN05216561_1048"/>
<feature type="transmembrane region" description="Helical" evidence="1">
    <location>
        <begin position="187"/>
        <end position="214"/>
    </location>
</feature>
<reference evidence="2 3" key="1">
    <citation type="submission" date="2016-10" db="EMBL/GenBank/DDBJ databases">
        <authorList>
            <person name="de Groot N.N."/>
        </authorList>
    </citation>
    <scope>NUCLEOTIDE SEQUENCE [LARGE SCALE GENOMIC DNA]</scope>
    <source>
        <strain evidence="2 3">CGMCC 1.11156</strain>
    </source>
</reference>
<keyword evidence="1" id="KW-1133">Transmembrane helix</keyword>
<keyword evidence="1" id="KW-0472">Membrane</keyword>
<dbReference type="AlphaFoldDB" id="A0A1I3EQ85"/>
<gene>
    <name evidence="2" type="ORF">SAMN05216561_1048</name>
</gene>
<proteinExistence type="predicted"/>
<keyword evidence="3" id="KW-1185">Reference proteome</keyword>
<dbReference type="EMBL" id="FOQG01000004">
    <property type="protein sequence ID" value="SFI01134.1"/>
    <property type="molecule type" value="Genomic_DNA"/>
</dbReference>
<dbReference type="PANTHER" id="PTHR37305">
    <property type="entry name" value="INTEGRAL MEMBRANE PROTEIN-RELATED"/>
    <property type="match status" value="1"/>
</dbReference>
<feature type="transmembrane region" description="Helical" evidence="1">
    <location>
        <begin position="269"/>
        <end position="291"/>
    </location>
</feature>
<dbReference type="RefSeq" id="WP_091111279.1">
    <property type="nucleotide sequence ID" value="NZ_BKAF01000019.1"/>
</dbReference>
<dbReference type="Proteomes" id="UP000198649">
    <property type="component" value="Unassembled WGS sequence"/>
</dbReference>
<evidence type="ECO:0000256" key="1">
    <source>
        <dbReference type="SAM" id="Phobius"/>
    </source>
</evidence>
<dbReference type="OrthoDB" id="5242366at2"/>
<dbReference type="PANTHER" id="PTHR37305:SF1">
    <property type="entry name" value="MEMBRANE PROTEIN"/>
    <property type="match status" value="1"/>
</dbReference>
<feature type="transmembrane region" description="Helical" evidence="1">
    <location>
        <begin position="88"/>
        <end position="116"/>
    </location>
</feature>
<feature type="transmembrane region" description="Helical" evidence="1">
    <location>
        <begin position="226"/>
        <end position="249"/>
    </location>
</feature>
<evidence type="ECO:0000313" key="3">
    <source>
        <dbReference type="Proteomes" id="UP000198649"/>
    </source>
</evidence>